<sequence>MPQESPSEGDGNVSSDSKIPHLKVEISAEKAIAGQVKNDILGLRTDIGGIKTQTTGLRIDLEHLSESLKRSDQAILETRKAVDAAVKLAGSKIDSQSSILDEYQSKAMAKEL</sequence>
<evidence type="ECO:0000256" key="1">
    <source>
        <dbReference type="SAM" id="MobiDB-lite"/>
    </source>
</evidence>
<proteinExistence type="predicted"/>
<evidence type="ECO:0000313" key="2">
    <source>
        <dbReference type="EMBL" id="ELA29640.1"/>
    </source>
</evidence>
<organism evidence="2">
    <name type="scientific">Colletotrichum fructicola (strain Nara gc5)</name>
    <name type="common">Anthracnose fungus</name>
    <name type="synonym">Colletotrichum gloeosporioides (strain Nara gc5)</name>
    <dbReference type="NCBI Taxonomy" id="1213859"/>
    <lineage>
        <taxon>Eukaryota</taxon>
        <taxon>Fungi</taxon>
        <taxon>Dikarya</taxon>
        <taxon>Ascomycota</taxon>
        <taxon>Pezizomycotina</taxon>
        <taxon>Sordariomycetes</taxon>
        <taxon>Hypocreomycetidae</taxon>
        <taxon>Glomerellales</taxon>
        <taxon>Glomerellaceae</taxon>
        <taxon>Colletotrichum</taxon>
        <taxon>Colletotrichum gloeosporioides species complex</taxon>
    </lineage>
</organism>
<reference evidence="2" key="1">
    <citation type="submission" date="2012-08" db="EMBL/GenBank/DDBJ databases">
        <title>Genome analysis of Colletotrichum orbiculare and Colletotrichum fructicola.</title>
        <authorList>
            <person name="Gan P.H.P."/>
            <person name="Ikeda K."/>
            <person name="Irieda H."/>
            <person name="Narusaka M."/>
            <person name="O'Connell R.J."/>
            <person name="Narusaka Y."/>
            <person name="Takano Y."/>
            <person name="Kubo Y."/>
            <person name="Shirasu K."/>
        </authorList>
    </citation>
    <scope>NUCLEOTIDE SEQUENCE</scope>
    <source>
        <strain evidence="2">Nara gc5</strain>
    </source>
</reference>
<gene>
    <name evidence="2" type="ORF">CGGC5_9939</name>
</gene>
<feature type="compositionally biased region" description="Polar residues" evidence="1">
    <location>
        <begin position="1"/>
        <end position="17"/>
    </location>
</feature>
<feature type="non-terminal residue" evidence="2">
    <location>
        <position position="112"/>
    </location>
</feature>
<accession>L2FU01</accession>
<protein>
    <submittedName>
        <fullName evidence="2">Uncharacterized protein</fullName>
    </submittedName>
</protein>
<feature type="region of interest" description="Disordered" evidence="1">
    <location>
        <begin position="1"/>
        <end position="20"/>
    </location>
</feature>
<dbReference type="HOGENOM" id="CLU_2151676_0_0_1"/>
<dbReference type="EMBL" id="KB020842">
    <property type="protein sequence ID" value="ELA29640.1"/>
    <property type="molecule type" value="Genomic_DNA"/>
</dbReference>
<name>L2FU01_COLFN</name>
<dbReference type="AlphaFoldDB" id="L2FU01"/>